<organism evidence="2 3">
    <name type="scientific">Mycolicibacter sinensis (strain JDM601)</name>
    <name type="common">Mycobacterium sinense</name>
    <dbReference type="NCBI Taxonomy" id="875328"/>
    <lineage>
        <taxon>Bacteria</taxon>
        <taxon>Bacillati</taxon>
        <taxon>Actinomycetota</taxon>
        <taxon>Actinomycetes</taxon>
        <taxon>Mycobacteriales</taxon>
        <taxon>Mycobacteriaceae</taxon>
        <taxon>Mycolicibacter</taxon>
    </lineage>
</organism>
<keyword evidence="3" id="KW-1185">Reference proteome</keyword>
<feature type="region of interest" description="Disordered" evidence="1">
    <location>
        <begin position="26"/>
        <end position="50"/>
    </location>
</feature>
<proteinExistence type="predicted"/>
<dbReference type="Proteomes" id="UP000009224">
    <property type="component" value="Chromosome"/>
</dbReference>
<sequence length="116" mass="11427">MASGAPVTGKPPVSPIGCGLVASGADVSAPRPPSSGAFASGLSVPTSPSGAVPPVPAVLLVRPTGIAVLPMSPAAPTPLSAEAIVAGRIVVVSSPAVAPPTDNMIRRFIWVRSFRL</sequence>
<evidence type="ECO:0000256" key="1">
    <source>
        <dbReference type="SAM" id="MobiDB-lite"/>
    </source>
</evidence>
<dbReference type="AlphaFoldDB" id="F5YYK7"/>
<evidence type="ECO:0000313" key="2">
    <source>
        <dbReference type="EMBL" id="AEF37326.1"/>
    </source>
</evidence>
<evidence type="ECO:0000313" key="3">
    <source>
        <dbReference type="Proteomes" id="UP000009224"/>
    </source>
</evidence>
<dbReference type="HOGENOM" id="CLU_2094161_0_0_11"/>
<accession>F5YYK7</accession>
<reference evidence="2 3" key="1">
    <citation type="journal article" date="2011" name="J. Bacteriol.">
        <title>Complete genome sequence of a novel clinical isolate, the nontuberculous Mycobacterium strain JDM601.</title>
        <authorList>
            <person name="Zhang Z.Y."/>
            <person name="Sun Z.Q."/>
            <person name="Wang Z.L."/>
            <person name="Wen Z.L."/>
            <person name="Sun Q.W."/>
            <person name="Zhu Z.Q."/>
            <person name="Song Y.Z."/>
            <person name="Zhao J.W."/>
            <person name="Wang H.H."/>
            <person name="Zhang S.L."/>
            <person name="Guo X.K."/>
        </authorList>
    </citation>
    <scope>NUCLEOTIDE SEQUENCE [LARGE SCALE GENOMIC DNA]</scope>
    <source>
        <strain evidence="2 3">JDM601</strain>
    </source>
</reference>
<gene>
    <name evidence="2" type="ordered locus">JDM601_3326</name>
</gene>
<name>F5YYK7_MYCSD</name>
<protein>
    <submittedName>
        <fullName evidence="2">Uncharacterized protein</fullName>
    </submittedName>
</protein>
<dbReference type="KEGG" id="mjd:JDM601_3326"/>
<dbReference type="EMBL" id="CP002329">
    <property type="protein sequence ID" value="AEF37326.1"/>
    <property type="molecule type" value="Genomic_DNA"/>
</dbReference>